<dbReference type="Proteomes" id="UP000092698">
    <property type="component" value="Chromosome"/>
</dbReference>
<dbReference type="InterPro" id="IPR005519">
    <property type="entry name" value="Acid_phosphat_B-like"/>
</dbReference>
<keyword evidence="4" id="KW-1185">Reference proteome</keyword>
<evidence type="ECO:0000256" key="1">
    <source>
        <dbReference type="ARBA" id="ARBA00022729"/>
    </source>
</evidence>
<sequence>MRALMLASAALLLGGCVSVTDNSTDLMVEPAIEQAQAGPGGERDAPDSMRWLYGSGEAAVASLQAFDALGDFVERRAGSRPASSVAMGLDGRIGETPCTRDDGTPKPLAVVFDVDETLLLNSGYEYWQAREGVGYDSAVWDEWERTGAALVEPVPGSLDAVRRIRAAGVTVIFNTNRASKNAAATAAALDGAGFGPAIHRENLWLKGDDAKGSEKDGRRMVIAQDYCVIALVGDNLGDFADVYNDRNRSVQARRTLAASEETAGLWGNGWFLLPNPVYGASIRGSVDDVFPPDVRWEPAEPISDEGE</sequence>
<reference evidence="3 4" key="1">
    <citation type="submission" date="2016-07" db="EMBL/GenBank/DDBJ databases">
        <title>Complete genome sequence of Altererythrobacter namhicola JCM 16345T, containing esterase-encoding genes.</title>
        <authorList>
            <person name="Cheng H."/>
            <person name="Wu Y.-H."/>
            <person name="Jian S.-L."/>
            <person name="Huo Y.-Y."/>
            <person name="Wang C.-S."/>
            <person name="Xu X.-W."/>
        </authorList>
    </citation>
    <scope>NUCLEOTIDE SEQUENCE [LARGE SCALE GENOMIC DNA]</scope>
    <source>
        <strain evidence="3 4">JCM 16345</strain>
    </source>
</reference>
<dbReference type="GO" id="GO:0009279">
    <property type="term" value="C:cell outer membrane"/>
    <property type="evidence" value="ECO:0007669"/>
    <property type="project" value="InterPro"/>
</dbReference>
<evidence type="ECO:0000313" key="3">
    <source>
        <dbReference type="EMBL" id="ANU06535.1"/>
    </source>
</evidence>
<dbReference type="PROSITE" id="PS51257">
    <property type="entry name" value="PROKAR_LIPOPROTEIN"/>
    <property type="match status" value="1"/>
</dbReference>
<dbReference type="SUPFAM" id="SSF56784">
    <property type="entry name" value="HAD-like"/>
    <property type="match status" value="1"/>
</dbReference>
<protein>
    <submittedName>
        <fullName evidence="3">Lipoprotein E</fullName>
    </submittedName>
</protein>
<dbReference type="PANTHER" id="PTHR31284">
    <property type="entry name" value="ACID PHOSPHATASE-LIKE PROTEIN"/>
    <property type="match status" value="1"/>
</dbReference>
<dbReference type="PANTHER" id="PTHR31284:SF10">
    <property type="entry name" value="ACID PHOSPHATASE-LIKE PROTEIN"/>
    <property type="match status" value="1"/>
</dbReference>
<keyword evidence="1 2" id="KW-0732">Signal</keyword>
<dbReference type="InterPro" id="IPR006423">
    <property type="entry name" value="Lipo_e_P4"/>
</dbReference>
<name>A0A1C7D4Z0_9SPHN</name>
<evidence type="ECO:0000256" key="2">
    <source>
        <dbReference type="SAM" id="SignalP"/>
    </source>
</evidence>
<proteinExistence type="predicted"/>
<gene>
    <name evidence="3" type="primary">hel</name>
    <name evidence="3" type="ORF">A6F65_00208</name>
</gene>
<dbReference type="RefSeq" id="WP_083989133.1">
    <property type="nucleotide sequence ID" value="NZ_CP016545.1"/>
</dbReference>
<accession>A0A1C7D4Z0</accession>
<dbReference type="Pfam" id="PF03767">
    <property type="entry name" value="Acid_phosphat_B"/>
    <property type="match status" value="1"/>
</dbReference>
<dbReference type="Gene3D" id="3.40.50.1000">
    <property type="entry name" value="HAD superfamily/HAD-like"/>
    <property type="match status" value="1"/>
</dbReference>
<dbReference type="OrthoDB" id="193314at2"/>
<feature type="signal peptide" evidence="2">
    <location>
        <begin position="1"/>
        <end position="19"/>
    </location>
</feature>
<dbReference type="EMBL" id="CP016545">
    <property type="protein sequence ID" value="ANU06535.1"/>
    <property type="molecule type" value="Genomic_DNA"/>
</dbReference>
<dbReference type="InterPro" id="IPR036412">
    <property type="entry name" value="HAD-like_sf"/>
</dbReference>
<organism evidence="3 4">
    <name type="scientific">Paraurantiacibacter namhicola</name>
    <dbReference type="NCBI Taxonomy" id="645517"/>
    <lineage>
        <taxon>Bacteria</taxon>
        <taxon>Pseudomonadati</taxon>
        <taxon>Pseudomonadota</taxon>
        <taxon>Alphaproteobacteria</taxon>
        <taxon>Sphingomonadales</taxon>
        <taxon>Erythrobacteraceae</taxon>
        <taxon>Paraurantiacibacter</taxon>
    </lineage>
</organism>
<dbReference type="PATRIC" id="fig|645517.4.peg.208"/>
<feature type="chain" id="PRO_5008884260" evidence="2">
    <location>
        <begin position="20"/>
        <end position="307"/>
    </location>
</feature>
<dbReference type="InterPro" id="IPR023214">
    <property type="entry name" value="HAD_sf"/>
</dbReference>
<dbReference type="SFLD" id="SFLDS00003">
    <property type="entry name" value="Haloacid_Dehalogenase"/>
    <property type="match status" value="1"/>
</dbReference>
<dbReference type="AlphaFoldDB" id="A0A1C7D4Z0"/>
<dbReference type="SFLD" id="SFLDG01125">
    <property type="entry name" value="C1.1:_Acid_Phosphatase_Like"/>
    <property type="match status" value="1"/>
</dbReference>
<dbReference type="KEGG" id="anh:A6F65_00208"/>
<keyword evidence="3" id="KW-0449">Lipoprotein</keyword>
<evidence type="ECO:0000313" key="4">
    <source>
        <dbReference type="Proteomes" id="UP000092698"/>
    </source>
</evidence>
<dbReference type="STRING" id="645517.A6F65_00208"/>